<gene>
    <name evidence="1" type="ORF">ODY93_13355</name>
</gene>
<evidence type="ECO:0000313" key="1">
    <source>
        <dbReference type="EMBL" id="MDI5832560.1"/>
    </source>
</evidence>
<sequence>MNEYTGISVSAVKSLIVDQQKSICAIAKPFHSGSILQGGGYTLNIIDGEQTFVVASYRSNTKLYKRADALLNDAKVMGLKAVKFEL</sequence>
<comment type="caution">
    <text evidence="1">The sequence shown here is derived from an EMBL/GenBank/DDBJ whole genome shotgun (WGS) entry which is preliminary data.</text>
</comment>
<protein>
    <submittedName>
        <fullName evidence="1">Uncharacterized protein</fullName>
    </submittedName>
</protein>
<proteinExistence type="predicted"/>
<dbReference type="RefSeq" id="WP_282679529.1">
    <property type="nucleotide sequence ID" value="NZ_CP106875.1"/>
</dbReference>
<keyword evidence="2" id="KW-1185">Reference proteome</keyword>
<dbReference type="EMBL" id="JAOTLW010000013">
    <property type="protein sequence ID" value="MDI5832560.1"/>
    <property type="molecule type" value="Genomic_DNA"/>
</dbReference>
<accession>A0ABT6UDL2</accession>
<dbReference type="Proteomes" id="UP001159075">
    <property type="component" value="Unassembled WGS sequence"/>
</dbReference>
<organism evidence="1 2">
    <name type="scientific">Shewanella xiamenensis</name>
    <dbReference type="NCBI Taxonomy" id="332186"/>
    <lineage>
        <taxon>Bacteria</taxon>
        <taxon>Pseudomonadati</taxon>
        <taxon>Pseudomonadota</taxon>
        <taxon>Gammaproteobacteria</taxon>
        <taxon>Alteromonadales</taxon>
        <taxon>Shewanellaceae</taxon>
        <taxon>Shewanella</taxon>
    </lineage>
</organism>
<name>A0ABT6UDL2_9GAMM</name>
<evidence type="ECO:0000313" key="2">
    <source>
        <dbReference type="Proteomes" id="UP001159075"/>
    </source>
</evidence>
<reference evidence="1 2" key="1">
    <citation type="submission" date="2022-09" db="EMBL/GenBank/DDBJ databases">
        <title>The outer-membrane cytochrome OmcA is essential for infection of Shewanella oneidensis by a zebrafish-associated bacteriophage.</title>
        <authorList>
            <person name="Grenfell A.W."/>
            <person name="Intile P."/>
            <person name="Mcfarlane J."/>
            <person name="Leung D."/>
            <person name="Abdalla K."/>
            <person name="Wold M."/>
            <person name="Kees E."/>
            <person name="Gralnick J."/>
        </authorList>
    </citation>
    <scope>NUCLEOTIDE SEQUENCE [LARGE SCALE GENOMIC DNA]</scope>
    <source>
        <strain evidence="1 2">NF-5</strain>
    </source>
</reference>